<dbReference type="Gene3D" id="1.10.287.110">
    <property type="entry name" value="DnaJ domain"/>
    <property type="match status" value="1"/>
</dbReference>
<gene>
    <name evidence="7" type="ORF">PCOR1329_LOCUS27673</name>
</gene>
<evidence type="ECO:0000313" key="8">
    <source>
        <dbReference type="Proteomes" id="UP001189429"/>
    </source>
</evidence>
<dbReference type="InterPro" id="IPR051100">
    <property type="entry name" value="DnaJ_subfamily_B/C"/>
</dbReference>
<evidence type="ECO:0000259" key="6">
    <source>
        <dbReference type="PROSITE" id="PS50076"/>
    </source>
</evidence>
<dbReference type="Proteomes" id="UP001189429">
    <property type="component" value="Unassembled WGS sequence"/>
</dbReference>
<accession>A0ABN9S9A0</accession>
<feature type="region of interest" description="Disordered" evidence="5">
    <location>
        <begin position="55"/>
        <end position="104"/>
    </location>
</feature>
<dbReference type="PANTHER" id="PTHR43908">
    <property type="entry name" value="AT29763P-RELATED"/>
    <property type="match status" value="1"/>
</dbReference>
<protein>
    <recommendedName>
        <fullName evidence="6">J domain-containing protein</fullName>
    </recommendedName>
</protein>
<evidence type="ECO:0000256" key="1">
    <source>
        <dbReference type="ARBA" id="ARBA00004167"/>
    </source>
</evidence>
<organism evidence="7 8">
    <name type="scientific">Prorocentrum cordatum</name>
    <dbReference type="NCBI Taxonomy" id="2364126"/>
    <lineage>
        <taxon>Eukaryota</taxon>
        <taxon>Sar</taxon>
        <taxon>Alveolata</taxon>
        <taxon>Dinophyceae</taxon>
        <taxon>Prorocentrales</taxon>
        <taxon>Prorocentraceae</taxon>
        <taxon>Prorocentrum</taxon>
    </lineage>
</organism>
<dbReference type="CDD" id="cd06257">
    <property type="entry name" value="DnaJ"/>
    <property type="match status" value="1"/>
</dbReference>
<evidence type="ECO:0000256" key="4">
    <source>
        <dbReference type="ARBA" id="ARBA00023136"/>
    </source>
</evidence>
<reference evidence="7" key="1">
    <citation type="submission" date="2023-10" db="EMBL/GenBank/DDBJ databases">
        <authorList>
            <person name="Chen Y."/>
            <person name="Shah S."/>
            <person name="Dougan E. K."/>
            <person name="Thang M."/>
            <person name="Chan C."/>
        </authorList>
    </citation>
    <scope>NUCLEOTIDE SEQUENCE [LARGE SCALE GENOMIC DNA]</scope>
</reference>
<comment type="caution">
    <text evidence="7">The sequence shown here is derived from an EMBL/GenBank/DDBJ whole genome shotgun (WGS) entry which is preliminary data.</text>
</comment>
<name>A0ABN9S9A0_9DINO</name>
<dbReference type="EMBL" id="CAUYUJ010010058">
    <property type="protein sequence ID" value="CAK0828464.1"/>
    <property type="molecule type" value="Genomic_DNA"/>
</dbReference>
<keyword evidence="3" id="KW-1133">Transmembrane helix</keyword>
<dbReference type="PANTHER" id="PTHR43908:SF3">
    <property type="entry name" value="AT29763P-RELATED"/>
    <property type="match status" value="1"/>
</dbReference>
<dbReference type="InterPro" id="IPR001623">
    <property type="entry name" value="DnaJ_domain"/>
</dbReference>
<dbReference type="PRINTS" id="PR00625">
    <property type="entry name" value="JDOMAIN"/>
</dbReference>
<evidence type="ECO:0000256" key="3">
    <source>
        <dbReference type="ARBA" id="ARBA00022989"/>
    </source>
</evidence>
<comment type="subcellular location">
    <subcellularLocation>
        <location evidence="1">Membrane</location>
        <topology evidence="1">Single-pass membrane protein</topology>
    </subcellularLocation>
</comment>
<evidence type="ECO:0000256" key="2">
    <source>
        <dbReference type="ARBA" id="ARBA00022692"/>
    </source>
</evidence>
<feature type="compositionally biased region" description="Low complexity" evidence="5">
    <location>
        <begin position="67"/>
        <end position="94"/>
    </location>
</feature>
<dbReference type="Pfam" id="PF00226">
    <property type="entry name" value="DnaJ"/>
    <property type="match status" value="1"/>
</dbReference>
<keyword evidence="8" id="KW-1185">Reference proteome</keyword>
<dbReference type="Pfam" id="PF09320">
    <property type="entry name" value="DUF1977"/>
    <property type="match status" value="3"/>
</dbReference>
<feature type="domain" description="J" evidence="6">
    <location>
        <begin position="118"/>
        <end position="181"/>
    </location>
</feature>
<dbReference type="PROSITE" id="PS50076">
    <property type="entry name" value="DNAJ_2"/>
    <property type="match status" value="1"/>
</dbReference>
<proteinExistence type="predicted"/>
<dbReference type="InterPro" id="IPR015399">
    <property type="entry name" value="DUF1977_DnaJ-like"/>
</dbReference>
<dbReference type="SMART" id="SM00271">
    <property type="entry name" value="DnaJ"/>
    <property type="match status" value="1"/>
</dbReference>
<sequence length="558" mass="61649">MADVSNRDEAEKCKQVAQSALAAGDAEKALRFLQKAKRMCPGDGSIDGLIARAQAGGSAAGAGAPGGSAASEGPRQRSAASASSARPPAGADGARTGKDGAYTPEQMQLVQRILRTKDYYQILEVPDAGEETVKKAYKKLALKLHPDKNRAPGAEEAFKKLSKVVQCLSDGDKREMYNRYGDEDKIPQQHRQHYEQNFATPEDFFDLLFGGGMQQHARRQGGGVHHTQFNFGFQGGQQPPAMFQIALLLVLLLSFGSNMVNNGSSSSRFSFSRTGDYNVEHTTATLDVPYYVTEGFEANYPEGTQQLAEFDQSVEVYHIRDLRSDCEYNNMLTSRQRGGRKKKDAEAARRANCQTIKELGRRHPKLYQAALGSKKVGDGTEVGRFSFTHTGEHDVQRTTASLSVPYFVAEGFEAEFAEGTQALADFEHSVEVYHLRSLRADCEPCQTLKEISRRHPRLEQAAFGSSKVGKDPSANRYSLARSDRHHLGRSTATLGVPYFVAKGFEDSYGEGTRALADLEHRVEVQYLRGLKGDCDPCQELREINQRHPRLYQAALYSR</sequence>
<evidence type="ECO:0000256" key="5">
    <source>
        <dbReference type="SAM" id="MobiDB-lite"/>
    </source>
</evidence>
<keyword evidence="2" id="KW-0812">Transmembrane</keyword>
<dbReference type="InterPro" id="IPR036869">
    <property type="entry name" value="J_dom_sf"/>
</dbReference>
<evidence type="ECO:0000313" key="7">
    <source>
        <dbReference type="EMBL" id="CAK0828464.1"/>
    </source>
</evidence>
<keyword evidence="4" id="KW-0472">Membrane</keyword>
<dbReference type="SUPFAM" id="SSF46565">
    <property type="entry name" value="Chaperone J-domain"/>
    <property type="match status" value="1"/>
</dbReference>